<accession>A0A553H0H7</accession>
<dbReference type="AlphaFoldDB" id="A0A553H0H7"/>
<name>A0A553H0H7_9PSED</name>
<sequence length="442" mass="47205">MKGVSFFALALGLSAGCAANAVELAVNGQGQVLIYPLYSVESGNDTAIHLTNTASRPVTAKVRILEGLNGQVVHSFNLYLNEYDTWTGVLVRSETGARLVSADASCTVPSLPAEGVELGAGDPELAARSRVGTLEVIETGVYMAPASQSEEFALMQLFYGYPADCGRFSAAFAEGGVWAQNSKAGLAPPEGQLFGSVTMTNVMNGEQIALDATALLDFSQHARQTRPEDPEPTLAQSETVFAKMRGTSVSFRNGAEAVTALLTRRSADGEFAYGAGLNAETEWAVTFPTKAYLNADPEASRYSPYYNPLVIDGRRCEGFYSPYRNRDGSSRFEWAWANLCAITNIVGFGDSDILGGRYVRTQLQAPDSDTGWVSFDLEDAGGTMGPPNQYRNLAAFPGPAPFNLRGVGMIGFSVIRIQNGDVGGLLSNYVSVKRLTSLADPE</sequence>
<evidence type="ECO:0000256" key="1">
    <source>
        <dbReference type="SAM" id="SignalP"/>
    </source>
</evidence>
<dbReference type="EMBL" id="VJOY01000005">
    <property type="protein sequence ID" value="TRX75247.1"/>
    <property type="molecule type" value="Genomic_DNA"/>
</dbReference>
<dbReference type="Proteomes" id="UP000315235">
    <property type="component" value="Unassembled WGS sequence"/>
</dbReference>
<evidence type="ECO:0000313" key="2">
    <source>
        <dbReference type="EMBL" id="TRX75247.1"/>
    </source>
</evidence>
<keyword evidence="1" id="KW-0732">Signal</keyword>
<protein>
    <submittedName>
        <fullName evidence="2">Uncharacterized protein</fullName>
    </submittedName>
</protein>
<gene>
    <name evidence="2" type="ORF">FM069_09125</name>
</gene>
<dbReference type="PROSITE" id="PS51257">
    <property type="entry name" value="PROKAR_LIPOPROTEIN"/>
    <property type="match status" value="1"/>
</dbReference>
<reference evidence="2 3" key="1">
    <citation type="submission" date="2019-07" db="EMBL/GenBank/DDBJ databases">
        <title>Pseudomonas mangiferae sp. nov., isolated from bark of mango tree in Thailand.</title>
        <authorList>
            <person name="Srisuk N."/>
            <person name="Anurat P."/>
        </authorList>
    </citation>
    <scope>NUCLEOTIDE SEQUENCE [LARGE SCALE GENOMIC DNA]</scope>
    <source>
        <strain evidence="2 3">DMKU_BBB3-04</strain>
    </source>
</reference>
<dbReference type="RefSeq" id="WP_143487988.1">
    <property type="nucleotide sequence ID" value="NZ_VJOY01000005.1"/>
</dbReference>
<organism evidence="2 3">
    <name type="scientific">Pseudomonas mangiferae</name>
    <dbReference type="NCBI Taxonomy" id="2593654"/>
    <lineage>
        <taxon>Bacteria</taxon>
        <taxon>Pseudomonadati</taxon>
        <taxon>Pseudomonadota</taxon>
        <taxon>Gammaproteobacteria</taxon>
        <taxon>Pseudomonadales</taxon>
        <taxon>Pseudomonadaceae</taxon>
        <taxon>Pseudomonas</taxon>
    </lineage>
</organism>
<feature type="signal peptide" evidence="1">
    <location>
        <begin position="1"/>
        <end position="21"/>
    </location>
</feature>
<proteinExistence type="predicted"/>
<evidence type="ECO:0000313" key="3">
    <source>
        <dbReference type="Proteomes" id="UP000315235"/>
    </source>
</evidence>
<keyword evidence="3" id="KW-1185">Reference proteome</keyword>
<feature type="chain" id="PRO_5021821897" evidence="1">
    <location>
        <begin position="22"/>
        <end position="442"/>
    </location>
</feature>
<dbReference type="OrthoDB" id="5763254at2"/>
<comment type="caution">
    <text evidence="2">The sequence shown here is derived from an EMBL/GenBank/DDBJ whole genome shotgun (WGS) entry which is preliminary data.</text>
</comment>